<evidence type="ECO:0000256" key="1">
    <source>
        <dbReference type="SAM" id="SignalP"/>
    </source>
</evidence>
<organism evidence="3 4">
    <name type="scientific">Prymnesium parvum</name>
    <name type="common">Toxic golden alga</name>
    <dbReference type="NCBI Taxonomy" id="97485"/>
    <lineage>
        <taxon>Eukaryota</taxon>
        <taxon>Haptista</taxon>
        <taxon>Haptophyta</taxon>
        <taxon>Prymnesiophyceae</taxon>
        <taxon>Prymnesiales</taxon>
        <taxon>Prymnesiaceae</taxon>
        <taxon>Prymnesium</taxon>
    </lineage>
</organism>
<dbReference type="SUPFAM" id="SSF50156">
    <property type="entry name" value="PDZ domain-like"/>
    <property type="match status" value="1"/>
</dbReference>
<evidence type="ECO:0000259" key="2">
    <source>
        <dbReference type="PROSITE" id="PS50106"/>
    </source>
</evidence>
<proteinExistence type="predicted"/>
<dbReference type="PANTHER" id="PTHR47661:SF2">
    <property type="entry name" value="PHOSPHOGLUCAN PHOSPHATASE LSF1, CHLOROPLASTIC"/>
    <property type="match status" value="1"/>
</dbReference>
<accession>A0AB34K803</accession>
<dbReference type="InterPro" id="IPR001478">
    <property type="entry name" value="PDZ"/>
</dbReference>
<gene>
    <name evidence="3" type="ORF">AB1Y20_001182</name>
</gene>
<dbReference type="AlphaFoldDB" id="A0AB34K803"/>
<dbReference type="PANTHER" id="PTHR47661">
    <property type="entry name" value="PHOSPHOGLUCAN PHOSPHATASE LSF1, CHLOROPLASTIC"/>
    <property type="match status" value="1"/>
</dbReference>
<dbReference type="EMBL" id="JBGBPQ010000001">
    <property type="protein sequence ID" value="KAL1530270.1"/>
    <property type="molecule type" value="Genomic_DNA"/>
</dbReference>
<keyword evidence="1" id="KW-0732">Signal</keyword>
<protein>
    <recommendedName>
        <fullName evidence="2">PDZ domain-containing protein</fullName>
    </recommendedName>
</protein>
<keyword evidence="4" id="KW-1185">Reference proteome</keyword>
<dbReference type="Proteomes" id="UP001515480">
    <property type="component" value="Unassembled WGS sequence"/>
</dbReference>
<reference evidence="3 4" key="1">
    <citation type="journal article" date="2024" name="Science">
        <title>Giant polyketide synthase enzymes in the biosynthesis of giant marine polyether toxins.</title>
        <authorList>
            <person name="Fallon T.R."/>
            <person name="Shende V.V."/>
            <person name="Wierzbicki I.H."/>
            <person name="Pendleton A.L."/>
            <person name="Watervoot N.F."/>
            <person name="Auber R.P."/>
            <person name="Gonzalez D.J."/>
            <person name="Wisecaver J.H."/>
            <person name="Moore B.S."/>
        </authorList>
    </citation>
    <scope>NUCLEOTIDE SEQUENCE [LARGE SCALE GENOMIC DNA]</scope>
    <source>
        <strain evidence="3 4">12B1</strain>
    </source>
</reference>
<feature type="signal peptide" evidence="1">
    <location>
        <begin position="1"/>
        <end position="17"/>
    </location>
</feature>
<sequence length="216" mass="23896">MLLGVKLQLCLWISADALTVRGPLSTSNALLKKGAHPRGAALSMSGMWGSGLEFGKGLFTRYRGFDAFMAPFPDEDREMYPEMFRLPDGVYEVALERPLGIAFEERDDGRGVVVDYLVEGGNAEASGVIQSGDILIATTAVKVIGAKWEVRLIPVLELGFDTIMSAIGSNEPKWLQPVNGKYLVYLQFQRPKDADPEEVKRHLEFFTPPSDSSWVR</sequence>
<dbReference type="InterPro" id="IPR036034">
    <property type="entry name" value="PDZ_sf"/>
</dbReference>
<name>A0AB34K803_PRYPA</name>
<feature type="chain" id="PRO_5044186578" description="PDZ domain-containing protein" evidence="1">
    <location>
        <begin position="18"/>
        <end position="216"/>
    </location>
</feature>
<evidence type="ECO:0000313" key="4">
    <source>
        <dbReference type="Proteomes" id="UP001515480"/>
    </source>
</evidence>
<dbReference type="PROSITE" id="PS50106">
    <property type="entry name" value="PDZ"/>
    <property type="match status" value="1"/>
</dbReference>
<comment type="caution">
    <text evidence="3">The sequence shown here is derived from an EMBL/GenBank/DDBJ whole genome shotgun (WGS) entry which is preliminary data.</text>
</comment>
<dbReference type="Gene3D" id="2.30.42.10">
    <property type="match status" value="1"/>
</dbReference>
<evidence type="ECO:0000313" key="3">
    <source>
        <dbReference type="EMBL" id="KAL1530270.1"/>
    </source>
</evidence>
<feature type="domain" description="PDZ" evidence="2">
    <location>
        <begin position="99"/>
        <end position="143"/>
    </location>
</feature>